<keyword evidence="1" id="KW-0812">Transmembrane</keyword>
<feature type="domain" description="Copper amine oxidase-like N-terminal" evidence="2">
    <location>
        <begin position="57"/>
        <end position="106"/>
    </location>
</feature>
<organism evidence="4 5">
    <name type="scientific">Paenibacillus nanensis</name>
    <dbReference type="NCBI Taxonomy" id="393251"/>
    <lineage>
        <taxon>Bacteria</taxon>
        <taxon>Bacillati</taxon>
        <taxon>Bacillota</taxon>
        <taxon>Bacilli</taxon>
        <taxon>Bacillales</taxon>
        <taxon>Paenibacillaceae</taxon>
        <taxon>Paenibacillus</taxon>
    </lineage>
</organism>
<reference evidence="4 5" key="1">
    <citation type="submission" date="2018-09" db="EMBL/GenBank/DDBJ databases">
        <title>Paenibacillus aracenensis nov. sp. isolated from a cave in southern Spain.</title>
        <authorList>
            <person name="Jurado V."/>
            <person name="Gutierrez-Patricio S."/>
            <person name="Gonzalez-Pimentel J.L."/>
            <person name="Miller A.Z."/>
            <person name="Laiz L."/>
            <person name="Saiz-Jimenez C."/>
        </authorList>
    </citation>
    <scope>NUCLEOTIDE SEQUENCE [LARGE SCALE GENOMIC DNA]</scope>
    <source>
        <strain evidence="4 5">DSM 22867</strain>
    </source>
</reference>
<dbReference type="OrthoDB" id="1357684at2"/>
<evidence type="ECO:0000256" key="1">
    <source>
        <dbReference type="SAM" id="Phobius"/>
    </source>
</evidence>
<keyword evidence="1" id="KW-0472">Membrane</keyword>
<comment type="caution">
    <text evidence="4">The sequence shown here is derived from an EMBL/GenBank/DDBJ whole genome shotgun (WGS) entry which is preliminary data.</text>
</comment>
<proteinExistence type="predicted"/>
<dbReference type="InterPro" id="IPR018911">
    <property type="entry name" value="Gmad2_Ig-like_dom"/>
</dbReference>
<evidence type="ECO:0008006" key="6">
    <source>
        <dbReference type="Google" id="ProtNLM"/>
    </source>
</evidence>
<evidence type="ECO:0000313" key="5">
    <source>
        <dbReference type="Proteomes" id="UP000266482"/>
    </source>
</evidence>
<dbReference type="AlphaFoldDB" id="A0A3A1V078"/>
<evidence type="ECO:0000259" key="3">
    <source>
        <dbReference type="Pfam" id="PF10648"/>
    </source>
</evidence>
<evidence type="ECO:0000259" key="2">
    <source>
        <dbReference type="Pfam" id="PF07833"/>
    </source>
</evidence>
<dbReference type="SUPFAM" id="SSF55383">
    <property type="entry name" value="Copper amine oxidase, domain N"/>
    <property type="match status" value="1"/>
</dbReference>
<dbReference type="InterPro" id="IPR036582">
    <property type="entry name" value="Mao_N_sf"/>
</dbReference>
<feature type="transmembrane region" description="Helical" evidence="1">
    <location>
        <begin position="21"/>
        <end position="40"/>
    </location>
</feature>
<feature type="domain" description="Bacterial spore germination immunoglobulin-like" evidence="3">
    <location>
        <begin position="125"/>
        <end position="198"/>
    </location>
</feature>
<name>A0A3A1V078_9BACL</name>
<gene>
    <name evidence="4" type="ORF">D3P08_06665</name>
</gene>
<keyword evidence="1" id="KW-1133">Transmembrane helix</keyword>
<evidence type="ECO:0000313" key="4">
    <source>
        <dbReference type="EMBL" id="RIX53934.1"/>
    </source>
</evidence>
<dbReference type="Proteomes" id="UP000266482">
    <property type="component" value="Unassembled WGS sequence"/>
</dbReference>
<keyword evidence="5" id="KW-1185">Reference proteome</keyword>
<dbReference type="InterPro" id="IPR012854">
    <property type="entry name" value="Cu_amine_oxidase-like_N"/>
</dbReference>
<dbReference type="Pfam" id="PF07833">
    <property type="entry name" value="Cu_amine_oxidN1"/>
    <property type="match status" value="1"/>
</dbReference>
<sequence>MDDGSQNMRKRGAGLFKAYKGFIIGIIMGALLMTALPSMAATTKQTYSLTDATYPIVVNGSAYVNSEQPVMNYKGTTYVPLKAFGEMMGADVIWDEVKRQVEVRHDGAPNCNSAFCHVKVSGSGGTYTVTGEGRVFEAVMAYAVEDGHNYLLESFHTLDSGAPAWSPFQLEIVIPEEQLPENGTLILELFEYSAKDGSKINTLIIPLETFSP</sequence>
<dbReference type="EMBL" id="QXQA01000003">
    <property type="protein sequence ID" value="RIX53934.1"/>
    <property type="molecule type" value="Genomic_DNA"/>
</dbReference>
<dbReference type="Pfam" id="PF10648">
    <property type="entry name" value="Gmad2"/>
    <property type="match status" value="1"/>
</dbReference>
<accession>A0A3A1V078</accession>
<protein>
    <recommendedName>
        <fullName evidence="6">Copper amine oxidase N-terminal domain-containing protein</fullName>
    </recommendedName>
</protein>